<dbReference type="Proteomes" id="UP000002320">
    <property type="component" value="Unassembled WGS sequence"/>
</dbReference>
<dbReference type="Pfam" id="PF00096">
    <property type="entry name" value="zf-C2H2"/>
    <property type="match status" value="3"/>
</dbReference>
<dbReference type="PANTHER" id="PTHR46179:SF13">
    <property type="entry name" value="C2H2-TYPE DOMAIN-CONTAINING PROTEIN"/>
    <property type="match status" value="1"/>
</dbReference>
<dbReference type="InParanoid" id="B0WYY4"/>
<dbReference type="PANTHER" id="PTHR46179">
    <property type="entry name" value="ZINC FINGER PROTEIN"/>
    <property type="match status" value="1"/>
</dbReference>
<dbReference type="STRING" id="7176.B0WYY4"/>
<dbReference type="InterPro" id="IPR051061">
    <property type="entry name" value="Zinc_finger_trans_reg"/>
</dbReference>
<keyword evidence="7" id="KW-0804">Transcription</keyword>
<dbReference type="GO" id="GO:0006357">
    <property type="term" value="P:regulation of transcription by RNA polymerase II"/>
    <property type="evidence" value="ECO:0007669"/>
    <property type="project" value="TreeGrafter"/>
</dbReference>
<dbReference type="InterPro" id="IPR036236">
    <property type="entry name" value="Znf_C2H2_sf"/>
</dbReference>
<dbReference type="SUPFAM" id="SSF57667">
    <property type="entry name" value="beta-beta-alpha zinc fingers"/>
    <property type="match status" value="3"/>
</dbReference>
<feature type="domain" description="C2H2-type" evidence="12">
    <location>
        <begin position="471"/>
        <end position="498"/>
    </location>
</feature>
<feature type="domain" description="C2H2-type" evidence="12">
    <location>
        <begin position="442"/>
        <end position="469"/>
    </location>
</feature>
<dbReference type="VEuPathDB" id="VectorBase:CQUJHB003359"/>
<feature type="compositionally biased region" description="Acidic residues" evidence="11">
    <location>
        <begin position="207"/>
        <end position="218"/>
    </location>
</feature>
<dbReference type="VEuPathDB" id="VectorBase:CPIJ012261"/>
<name>B0WYY4_CULQU</name>
<feature type="binding site" evidence="10">
    <location>
        <position position="87"/>
    </location>
    <ligand>
        <name>Zn(2+)</name>
        <dbReference type="ChEBI" id="CHEBI:29105"/>
    </ligand>
</feature>
<dbReference type="EnsemblMetazoa" id="CPIJ012261-RA">
    <property type="protein sequence ID" value="CPIJ012261-PA"/>
    <property type="gene ID" value="CPIJ012261"/>
</dbReference>
<feature type="binding site" evidence="10">
    <location>
        <position position="90"/>
    </location>
    <ligand>
        <name>Zn(2+)</name>
        <dbReference type="ChEBI" id="CHEBI:29105"/>
    </ligand>
</feature>
<comment type="subcellular location">
    <subcellularLocation>
        <location evidence="1">Nucleus</location>
    </subcellularLocation>
</comment>
<reference evidence="15" key="2">
    <citation type="submission" date="2021-02" db="UniProtKB">
        <authorList>
            <consortium name="EnsemblMetazoa"/>
        </authorList>
    </citation>
    <scope>IDENTIFICATION</scope>
    <source>
        <strain evidence="15">JHB</strain>
    </source>
</reference>
<dbReference type="PROSITE" id="PS51915">
    <property type="entry name" value="ZAD"/>
    <property type="match status" value="1"/>
</dbReference>
<feature type="domain" description="ZAD" evidence="13">
    <location>
        <begin position="37"/>
        <end position="114"/>
    </location>
</feature>
<keyword evidence="16" id="KW-1185">Reference proteome</keyword>
<evidence type="ECO:0000313" key="14">
    <source>
        <dbReference type="EMBL" id="EDS37247.1"/>
    </source>
</evidence>
<dbReference type="InterPro" id="IPR013087">
    <property type="entry name" value="Znf_C2H2_type"/>
</dbReference>
<sequence length="618" mass="70474">MSVSSTINNNHIMTSRTRKLARLAAGHQRPAESPSSLMCRVCARSKPEAQLIGLFDEFVLGESLAFVLSQVGAVEIYEQDQIPNLCCHRCHREVESAYRLRLLCQDSDRKLRELFAEREDKVEIKVEAEECAVQVSVDPMGVEYITCKADVFAIEGAELEGGGDGAGEKASTDPVQTKVEIEDSPGAKEDELSLSEEGSDSDRNDDDRNDLDEEDEDSEPPRRKKKTAIVKKPTKTEFPDVFEEIPAVSFICCGCRNRFPTQEDLQTHSQAVHAVNKLPASKLKGRKQCEICYKNLRDSYAYELHKQIGKVNYRCKTCGDVFPSRKRVCTHHERIHGPHPVVTGSVRICCGCAQKFDTLEDLKKHSDEAHLPKKLPPDEKRPFVCEICYHNFPTELRLYAHQIRLIKGRNEKKHQCVHCGKTFISAGVLRDHEISHTGEKVFQCTDCPKTYTNKDAYRKHIYRHAQPRDRYRCEVCDRTFKTKQSLYEHGLAHTGERPLKCPYCPARFAREACRISHVRTHTGKKDFPCPQCDKRFPCSSDRNRHLNYFHNKERPFPCFFCPNRYPRKDYRKKHMENVHAAELAANPVPAIELSGGNRWTSTAPVLAVPAVETSTEEK</sequence>
<dbReference type="HOGENOM" id="CLU_002678_56_1_1"/>
<dbReference type="SMART" id="SM00868">
    <property type="entry name" value="zf-AD"/>
    <property type="match status" value="1"/>
</dbReference>
<keyword evidence="6" id="KW-0805">Transcription regulation</keyword>
<feature type="domain" description="C2H2-type" evidence="12">
    <location>
        <begin position="499"/>
        <end position="526"/>
    </location>
</feature>
<dbReference type="FunFam" id="3.30.160.60:FF:000100">
    <property type="entry name" value="Zinc finger 45-like"/>
    <property type="match status" value="1"/>
</dbReference>
<evidence type="ECO:0000256" key="6">
    <source>
        <dbReference type="ARBA" id="ARBA00023015"/>
    </source>
</evidence>
<feature type="domain" description="C2H2-type" evidence="12">
    <location>
        <begin position="313"/>
        <end position="336"/>
    </location>
</feature>
<feature type="domain" description="C2H2-type" evidence="12">
    <location>
        <begin position="414"/>
        <end position="441"/>
    </location>
</feature>
<evidence type="ECO:0000256" key="2">
    <source>
        <dbReference type="ARBA" id="ARBA00022723"/>
    </source>
</evidence>
<evidence type="ECO:0000256" key="8">
    <source>
        <dbReference type="ARBA" id="ARBA00023242"/>
    </source>
</evidence>
<feature type="binding site" evidence="10">
    <location>
        <position position="42"/>
    </location>
    <ligand>
        <name>Zn(2+)</name>
        <dbReference type="ChEBI" id="CHEBI:29105"/>
    </ligand>
</feature>
<dbReference type="OrthoDB" id="7764447at2759"/>
<feature type="region of interest" description="Disordered" evidence="11">
    <location>
        <begin position="160"/>
        <end position="230"/>
    </location>
</feature>
<dbReference type="KEGG" id="cqu:CpipJ_CPIJ012261"/>
<feature type="compositionally biased region" description="Basic and acidic residues" evidence="11">
    <location>
        <begin position="179"/>
        <end position="191"/>
    </location>
</feature>
<gene>
    <name evidence="15" type="primary">6045213</name>
    <name evidence="14" type="ORF">CpipJ_CPIJ012261</name>
</gene>
<dbReference type="EMBL" id="DS232201">
    <property type="protein sequence ID" value="EDS37247.1"/>
    <property type="molecule type" value="Genomic_DNA"/>
</dbReference>
<proteinExistence type="predicted"/>
<evidence type="ECO:0000256" key="9">
    <source>
        <dbReference type="PROSITE-ProRule" id="PRU00042"/>
    </source>
</evidence>
<keyword evidence="4 9" id="KW-0863">Zinc-finger</keyword>
<evidence type="ECO:0000256" key="10">
    <source>
        <dbReference type="PROSITE-ProRule" id="PRU01263"/>
    </source>
</evidence>
<keyword evidence="5 10" id="KW-0862">Zinc</keyword>
<dbReference type="PROSITE" id="PS00028">
    <property type="entry name" value="ZINC_FINGER_C2H2_1"/>
    <property type="match status" value="9"/>
</dbReference>
<feature type="binding site" evidence="10">
    <location>
        <position position="39"/>
    </location>
    <ligand>
        <name>Zn(2+)</name>
        <dbReference type="ChEBI" id="CHEBI:29105"/>
    </ligand>
</feature>
<evidence type="ECO:0000259" key="12">
    <source>
        <dbReference type="PROSITE" id="PS50157"/>
    </source>
</evidence>
<feature type="domain" description="C2H2-type" evidence="12">
    <location>
        <begin position="527"/>
        <end position="555"/>
    </location>
</feature>
<keyword evidence="3" id="KW-0677">Repeat</keyword>
<reference evidence="14" key="1">
    <citation type="submission" date="2007-03" db="EMBL/GenBank/DDBJ databases">
        <title>Annotation of Culex pipiens quinquefasciatus.</title>
        <authorList>
            <consortium name="The Broad Institute Genome Sequencing Platform"/>
            <person name="Atkinson P.W."/>
            <person name="Hemingway J."/>
            <person name="Christensen B.M."/>
            <person name="Higgs S."/>
            <person name="Kodira C."/>
            <person name="Hannick L."/>
            <person name="Megy K."/>
            <person name="O'Leary S."/>
            <person name="Pearson M."/>
            <person name="Haas B.J."/>
            <person name="Mauceli E."/>
            <person name="Wortman J.R."/>
            <person name="Lee N.H."/>
            <person name="Guigo R."/>
            <person name="Stanke M."/>
            <person name="Alvarado L."/>
            <person name="Amedeo P."/>
            <person name="Antoine C.H."/>
            <person name="Arensburger P."/>
            <person name="Bidwell S.L."/>
            <person name="Crawford M."/>
            <person name="Camaro F."/>
            <person name="Devon K."/>
            <person name="Engels R."/>
            <person name="Hammond M."/>
            <person name="Howarth C."/>
            <person name="Koehrsen M."/>
            <person name="Lawson D."/>
            <person name="Montgomery P."/>
            <person name="Nene V."/>
            <person name="Nusbaum C."/>
            <person name="Puiu D."/>
            <person name="Romero-Severson J."/>
            <person name="Severson D.W."/>
            <person name="Shumway M."/>
            <person name="Sisk P."/>
            <person name="Stolte C."/>
            <person name="Zeng Q."/>
            <person name="Eisenstadt E."/>
            <person name="Fraser-Liggett C."/>
            <person name="Strausberg R."/>
            <person name="Galagan J."/>
            <person name="Birren B."/>
            <person name="Collins F.H."/>
        </authorList>
    </citation>
    <scope>NUCLEOTIDE SEQUENCE [LARGE SCALE GENOMIC DNA]</scope>
    <source>
        <strain evidence="14">JHB</strain>
    </source>
</reference>
<dbReference type="FunCoup" id="B0WYY4">
    <property type="interactions" value="183"/>
</dbReference>
<dbReference type="OMA" id="EACRISH"/>
<protein>
    <submittedName>
        <fullName evidence="14 15">Zinc finger protein 544</fullName>
    </submittedName>
</protein>
<evidence type="ECO:0000256" key="1">
    <source>
        <dbReference type="ARBA" id="ARBA00004123"/>
    </source>
</evidence>
<accession>B0WYY4</accession>
<evidence type="ECO:0000313" key="16">
    <source>
        <dbReference type="Proteomes" id="UP000002320"/>
    </source>
</evidence>
<dbReference type="SMART" id="SM00355">
    <property type="entry name" value="ZnF_C2H2"/>
    <property type="match status" value="10"/>
</dbReference>
<evidence type="ECO:0000259" key="13">
    <source>
        <dbReference type="PROSITE" id="PS51915"/>
    </source>
</evidence>
<evidence type="ECO:0000256" key="7">
    <source>
        <dbReference type="ARBA" id="ARBA00023163"/>
    </source>
</evidence>
<feature type="domain" description="C2H2-type" evidence="12">
    <location>
        <begin position="250"/>
        <end position="278"/>
    </location>
</feature>
<dbReference type="PROSITE" id="PS50157">
    <property type="entry name" value="ZINC_FINGER_C2H2_2"/>
    <property type="match status" value="7"/>
</dbReference>
<evidence type="ECO:0000256" key="11">
    <source>
        <dbReference type="SAM" id="MobiDB-lite"/>
    </source>
</evidence>
<dbReference type="SUPFAM" id="SSF57716">
    <property type="entry name" value="Glucocorticoid receptor-like (DNA-binding domain)"/>
    <property type="match status" value="1"/>
</dbReference>
<keyword evidence="2 10" id="KW-0479">Metal-binding</keyword>
<evidence type="ECO:0000313" key="15">
    <source>
        <dbReference type="EnsemblMetazoa" id="CPIJ012261-PA"/>
    </source>
</evidence>
<dbReference type="Pfam" id="PF07776">
    <property type="entry name" value="zf-AD"/>
    <property type="match status" value="1"/>
</dbReference>
<dbReference type="GO" id="GO:0005634">
    <property type="term" value="C:nucleus"/>
    <property type="evidence" value="ECO:0007669"/>
    <property type="project" value="UniProtKB-SubCell"/>
</dbReference>
<dbReference type="Gene3D" id="3.30.160.60">
    <property type="entry name" value="Classic Zinc Finger"/>
    <property type="match status" value="6"/>
</dbReference>
<dbReference type="eggNOG" id="KOG1721">
    <property type="taxonomic scope" value="Eukaryota"/>
</dbReference>
<evidence type="ECO:0000256" key="4">
    <source>
        <dbReference type="ARBA" id="ARBA00022771"/>
    </source>
</evidence>
<dbReference type="AlphaFoldDB" id="B0WYY4"/>
<dbReference type="GO" id="GO:0008270">
    <property type="term" value="F:zinc ion binding"/>
    <property type="evidence" value="ECO:0007669"/>
    <property type="project" value="UniProtKB-UniRule"/>
</dbReference>
<dbReference type="Gene3D" id="3.40.1800.20">
    <property type="match status" value="1"/>
</dbReference>
<keyword evidence="8" id="KW-0539">Nucleus</keyword>
<dbReference type="InterPro" id="IPR012934">
    <property type="entry name" value="Znf_AD"/>
</dbReference>
<evidence type="ECO:0000256" key="5">
    <source>
        <dbReference type="ARBA" id="ARBA00022833"/>
    </source>
</evidence>
<evidence type="ECO:0000256" key="3">
    <source>
        <dbReference type="ARBA" id="ARBA00022737"/>
    </source>
</evidence>
<organism>
    <name type="scientific">Culex quinquefasciatus</name>
    <name type="common">Southern house mosquito</name>
    <name type="synonym">Culex pungens</name>
    <dbReference type="NCBI Taxonomy" id="7176"/>
    <lineage>
        <taxon>Eukaryota</taxon>
        <taxon>Metazoa</taxon>
        <taxon>Ecdysozoa</taxon>
        <taxon>Arthropoda</taxon>
        <taxon>Hexapoda</taxon>
        <taxon>Insecta</taxon>
        <taxon>Pterygota</taxon>
        <taxon>Neoptera</taxon>
        <taxon>Endopterygota</taxon>
        <taxon>Diptera</taxon>
        <taxon>Nematocera</taxon>
        <taxon>Culicoidea</taxon>
        <taxon>Culicidae</taxon>
        <taxon>Culicinae</taxon>
        <taxon>Culicini</taxon>
        <taxon>Culex</taxon>
        <taxon>Culex</taxon>
    </lineage>
</organism>